<accession>A0A835Z1N9</accession>
<evidence type="ECO:0000256" key="1">
    <source>
        <dbReference type="SAM" id="MobiDB-lite"/>
    </source>
</evidence>
<feature type="region of interest" description="Disordered" evidence="1">
    <location>
        <begin position="74"/>
        <end position="104"/>
    </location>
</feature>
<evidence type="ECO:0000313" key="2">
    <source>
        <dbReference type="EMBL" id="KAG5185296.1"/>
    </source>
</evidence>
<keyword evidence="3" id="KW-1185">Reference proteome</keyword>
<protein>
    <submittedName>
        <fullName evidence="2">Uncharacterized protein</fullName>
    </submittedName>
</protein>
<comment type="caution">
    <text evidence="2">The sequence shown here is derived from an EMBL/GenBank/DDBJ whole genome shotgun (WGS) entry which is preliminary data.</text>
</comment>
<gene>
    <name evidence="2" type="ORF">JKP88DRAFT_269660</name>
</gene>
<feature type="compositionally biased region" description="Basic and acidic residues" evidence="1">
    <location>
        <begin position="90"/>
        <end position="104"/>
    </location>
</feature>
<sequence>MTRAEQLATKDKVALEKQRLFNRAGRAAREYRDNLPPEGVSLTEAHPGAAGFIADADRFHTDVVGEELVRRTAEHERRQQIVDHRRRQKQDREENRWTEMRERQARDEERWGALREEGVKAKKNASGIPYDMISLTYRKGADGARLRHDDALTQHRAALRSNQLSRLGDGRSGYNIISGAPCAPRADPPRPLSQAAPAAAAAAAAGAHWMAHA</sequence>
<proteinExistence type="predicted"/>
<feature type="compositionally biased region" description="Basic and acidic residues" evidence="1">
    <location>
        <begin position="74"/>
        <end position="83"/>
    </location>
</feature>
<name>A0A835Z1N9_9STRA</name>
<dbReference type="AlphaFoldDB" id="A0A835Z1N9"/>
<organism evidence="2 3">
    <name type="scientific">Tribonema minus</name>
    <dbReference type="NCBI Taxonomy" id="303371"/>
    <lineage>
        <taxon>Eukaryota</taxon>
        <taxon>Sar</taxon>
        <taxon>Stramenopiles</taxon>
        <taxon>Ochrophyta</taxon>
        <taxon>PX clade</taxon>
        <taxon>Xanthophyceae</taxon>
        <taxon>Tribonematales</taxon>
        <taxon>Tribonemataceae</taxon>
        <taxon>Tribonema</taxon>
    </lineage>
</organism>
<dbReference type="Proteomes" id="UP000664859">
    <property type="component" value="Unassembled WGS sequence"/>
</dbReference>
<evidence type="ECO:0000313" key="3">
    <source>
        <dbReference type="Proteomes" id="UP000664859"/>
    </source>
</evidence>
<reference evidence="2" key="1">
    <citation type="submission" date="2021-02" db="EMBL/GenBank/DDBJ databases">
        <title>First Annotated Genome of the Yellow-green Alga Tribonema minus.</title>
        <authorList>
            <person name="Mahan K.M."/>
        </authorList>
    </citation>
    <scope>NUCLEOTIDE SEQUENCE</scope>
    <source>
        <strain evidence="2">UTEX B ZZ1240</strain>
    </source>
</reference>
<dbReference type="EMBL" id="JAFCMP010000135">
    <property type="protein sequence ID" value="KAG5185296.1"/>
    <property type="molecule type" value="Genomic_DNA"/>
</dbReference>
<dbReference type="OrthoDB" id="10261433at2759"/>